<dbReference type="AlphaFoldDB" id="A0A142VW55"/>
<dbReference type="GO" id="GO:0015344">
    <property type="term" value="F:siderophore uptake transmembrane transporter activity"/>
    <property type="evidence" value="ECO:0007669"/>
    <property type="project" value="TreeGrafter"/>
</dbReference>
<comment type="similarity">
    <text evidence="10 11">Belongs to the TonB-dependent receptor family.</text>
</comment>
<dbReference type="Gene3D" id="2.170.130.10">
    <property type="entry name" value="TonB-dependent receptor, plug domain"/>
    <property type="match status" value="1"/>
</dbReference>
<comment type="subcellular location">
    <subcellularLocation>
        <location evidence="1 10">Cell outer membrane</location>
        <topology evidence="1 10">Multi-pass membrane protein</topology>
    </subcellularLocation>
</comment>
<evidence type="ECO:0000256" key="10">
    <source>
        <dbReference type="PROSITE-ProRule" id="PRU01360"/>
    </source>
</evidence>
<reference evidence="15 16" key="2">
    <citation type="journal article" date="2016" name="Genome Announc.">
        <title>Complete Genome Sequence of Sphingopyxis terrae Strain 203-1 (NBRC 111660), a Polyethylene Glycol Degrader.</title>
        <authorList>
            <person name="Ohtsubo Y."/>
            <person name="Nonoyama S."/>
            <person name="Nagata Y."/>
            <person name="Numata M."/>
            <person name="Tsuchikane K."/>
            <person name="Hosoyama A."/>
            <person name="Yamazoe A."/>
            <person name="Tsuda M."/>
            <person name="Fujita N."/>
            <person name="Kawai F."/>
        </authorList>
    </citation>
    <scope>NUCLEOTIDE SEQUENCE [LARGE SCALE GENOMIC DNA]</scope>
    <source>
        <strain evidence="15 16">203-1</strain>
    </source>
</reference>
<dbReference type="GO" id="GO:0009279">
    <property type="term" value="C:cell outer membrane"/>
    <property type="evidence" value="ECO:0007669"/>
    <property type="project" value="UniProtKB-SubCell"/>
</dbReference>
<dbReference type="GO" id="GO:0044718">
    <property type="term" value="P:siderophore transmembrane transport"/>
    <property type="evidence" value="ECO:0007669"/>
    <property type="project" value="TreeGrafter"/>
</dbReference>
<evidence type="ECO:0000256" key="12">
    <source>
        <dbReference type="SAM" id="SignalP"/>
    </source>
</evidence>
<keyword evidence="8" id="KW-0675">Receptor</keyword>
<sequence length="670" mass="72127">MKSHVTRAAPLLALAISLAPAAHAADAEDQSTIIVTAPQLTDAAEARAARTPGGTDVVSYEDYADKSIVSLRDTLAFSPGVYLQPRYGQEVRLSIRGSGLSRGFHMRGITLLQDGVPINLADDNGDFQELEPIFFDHLEVYRGANALRFGSGTLGGAINGVTPTGRTAEGVYLRADAGSFSMLRGLVSAGVASEAVDAWGAVSADTSDGDRDHAKRRSFRFHSNVGLRLSDTVSTRFYASFNNINQQLPGALTYDQALTTPKMANAGSAAGDQQRDIDSLRLQNRTTFDFGSATLEVGGFINAKSLFHPIFQVIDQKSTDVGSFARLDYAAGPVELTLGGEIRHGSTKAKQFVNISGSRGALTFDADQKAQTASLYGEVRVRPVPQLSLIAGGVYADGWRKRHVNFSASPASDGRVDLDAFSPKFGLLFEPSSRIQIFANYSRSAEFPGFGEVFQTIGTPPTSAVVSAIRPQRAWTAEIGTRGSVGIAHWDLALYRSTLTGEMLQFSTNSSIPAATFNADRTLHQGIEAALELNFAPWVRLRQIYTYSDFRFRGDSQFGNNRLPVVPKHVYRAELRLGSEALHVAPNVEWVPDGPFADYRNLVRTPGYALIGITGGAQITDGIDAFVDVRNITGKKAIGDISATITATPGSAIYYPVERRAISAGLRARF</sequence>
<gene>
    <name evidence="15" type="ORF">AOA14_05475</name>
</gene>
<dbReference type="EMBL" id="CP013342">
    <property type="protein sequence ID" value="AMU94053.1"/>
    <property type="molecule type" value="Genomic_DNA"/>
</dbReference>
<dbReference type="InterPro" id="IPR012910">
    <property type="entry name" value="Plug_dom"/>
</dbReference>
<dbReference type="PANTHER" id="PTHR30069">
    <property type="entry name" value="TONB-DEPENDENT OUTER MEMBRANE RECEPTOR"/>
    <property type="match status" value="1"/>
</dbReference>
<feature type="chain" id="PRO_5007502402" evidence="12">
    <location>
        <begin position="25"/>
        <end position="670"/>
    </location>
</feature>
<reference evidence="16" key="1">
    <citation type="submission" date="2015-11" db="EMBL/GenBank/DDBJ databases">
        <title>Complete genome sequence of a polyethylene glycol-degrading strain Sphingopyxis terrae strain 203-1 (NBRC 15098).</title>
        <authorList>
            <person name="Yoshiyuki O."/>
            <person name="Shouta N."/>
            <person name="Nagata Y."/>
            <person name="Numata M."/>
            <person name="Tsuchikane K."/>
            <person name="Hosoyama A."/>
            <person name="Yamazoe A."/>
            <person name="Tsuda M."/>
            <person name="Fujita N."/>
            <person name="Kawai F."/>
        </authorList>
    </citation>
    <scope>NUCLEOTIDE SEQUENCE [LARGE SCALE GENOMIC DNA]</scope>
    <source>
        <strain evidence="16">203-1</strain>
    </source>
</reference>
<dbReference type="InterPro" id="IPR037066">
    <property type="entry name" value="Plug_dom_sf"/>
</dbReference>
<evidence type="ECO:0000256" key="9">
    <source>
        <dbReference type="ARBA" id="ARBA00023237"/>
    </source>
</evidence>
<dbReference type="KEGG" id="ster:AOA14_05475"/>
<feature type="domain" description="TonB-dependent receptor-like beta-barrel" evidence="13">
    <location>
        <begin position="208"/>
        <end position="632"/>
    </location>
</feature>
<dbReference type="STRING" id="1219058.AOA14_05475"/>
<dbReference type="InterPro" id="IPR000531">
    <property type="entry name" value="Beta-barrel_TonB"/>
</dbReference>
<evidence type="ECO:0000259" key="14">
    <source>
        <dbReference type="Pfam" id="PF07715"/>
    </source>
</evidence>
<evidence type="ECO:0000256" key="6">
    <source>
        <dbReference type="ARBA" id="ARBA00023077"/>
    </source>
</evidence>
<evidence type="ECO:0000256" key="1">
    <source>
        <dbReference type="ARBA" id="ARBA00004571"/>
    </source>
</evidence>
<dbReference type="RefSeq" id="WP_062901076.1">
    <property type="nucleotide sequence ID" value="NZ_CP013342.1"/>
</dbReference>
<dbReference type="SUPFAM" id="SSF56935">
    <property type="entry name" value="Porins"/>
    <property type="match status" value="1"/>
</dbReference>
<evidence type="ECO:0000313" key="16">
    <source>
        <dbReference type="Proteomes" id="UP000076234"/>
    </source>
</evidence>
<evidence type="ECO:0000256" key="5">
    <source>
        <dbReference type="ARBA" id="ARBA00022729"/>
    </source>
</evidence>
<keyword evidence="2 10" id="KW-0813">Transport</keyword>
<dbReference type="Proteomes" id="UP000076234">
    <property type="component" value="Chromosome"/>
</dbReference>
<name>A0A142VW55_9SPHN</name>
<evidence type="ECO:0000256" key="2">
    <source>
        <dbReference type="ARBA" id="ARBA00022448"/>
    </source>
</evidence>
<dbReference type="InterPro" id="IPR036942">
    <property type="entry name" value="Beta-barrel_TonB_sf"/>
</dbReference>
<dbReference type="Gene3D" id="2.40.170.20">
    <property type="entry name" value="TonB-dependent receptor, beta-barrel domain"/>
    <property type="match status" value="1"/>
</dbReference>
<evidence type="ECO:0000256" key="8">
    <source>
        <dbReference type="ARBA" id="ARBA00023170"/>
    </source>
</evidence>
<dbReference type="Pfam" id="PF07715">
    <property type="entry name" value="Plug"/>
    <property type="match status" value="1"/>
</dbReference>
<keyword evidence="4 10" id="KW-0812">Transmembrane</keyword>
<dbReference type="PANTHER" id="PTHR30069:SF29">
    <property type="entry name" value="HEMOGLOBIN AND HEMOGLOBIN-HAPTOGLOBIN-BINDING PROTEIN 1-RELATED"/>
    <property type="match status" value="1"/>
</dbReference>
<keyword evidence="3 10" id="KW-1134">Transmembrane beta strand</keyword>
<keyword evidence="7 10" id="KW-0472">Membrane</keyword>
<evidence type="ECO:0000313" key="15">
    <source>
        <dbReference type="EMBL" id="AMU94053.1"/>
    </source>
</evidence>
<proteinExistence type="inferred from homology"/>
<feature type="domain" description="TonB-dependent receptor plug" evidence="14">
    <location>
        <begin position="49"/>
        <end position="157"/>
    </location>
</feature>
<evidence type="ECO:0000256" key="3">
    <source>
        <dbReference type="ARBA" id="ARBA00022452"/>
    </source>
</evidence>
<accession>A0A142VW55</accession>
<dbReference type="InterPro" id="IPR039426">
    <property type="entry name" value="TonB-dep_rcpt-like"/>
</dbReference>
<evidence type="ECO:0000256" key="4">
    <source>
        <dbReference type="ARBA" id="ARBA00022692"/>
    </source>
</evidence>
<keyword evidence="9 10" id="KW-0998">Cell outer membrane</keyword>
<evidence type="ECO:0000256" key="11">
    <source>
        <dbReference type="RuleBase" id="RU003357"/>
    </source>
</evidence>
<keyword evidence="6 11" id="KW-0798">TonB box</keyword>
<feature type="signal peptide" evidence="12">
    <location>
        <begin position="1"/>
        <end position="24"/>
    </location>
</feature>
<dbReference type="PROSITE" id="PS52016">
    <property type="entry name" value="TONB_DEPENDENT_REC_3"/>
    <property type="match status" value="1"/>
</dbReference>
<dbReference type="Pfam" id="PF00593">
    <property type="entry name" value="TonB_dep_Rec_b-barrel"/>
    <property type="match status" value="1"/>
</dbReference>
<protein>
    <submittedName>
        <fullName evidence="15">Ligand-gated channel protein</fullName>
    </submittedName>
</protein>
<keyword evidence="5 12" id="KW-0732">Signal</keyword>
<organism evidence="15 16">
    <name type="scientific">Sphingopyxis terrae subsp. terrae NBRC 15098</name>
    <dbReference type="NCBI Taxonomy" id="1219058"/>
    <lineage>
        <taxon>Bacteria</taxon>
        <taxon>Pseudomonadati</taxon>
        <taxon>Pseudomonadota</taxon>
        <taxon>Alphaproteobacteria</taxon>
        <taxon>Sphingomonadales</taxon>
        <taxon>Sphingomonadaceae</taxon>
        <taxon>Sphingopyxis</taxon>
    </lineage>
</organism>
<evidence type="ECO:0000256" key="7">
    <source>
        <dbReference type="ARBA" id="ARBA00023136"/>
    </source>
</evidence>
<evidence type="ECO:0000259" key="13">
    <source>
        <dbReference type="Pfam" id="PF00593"/>
    </source>
</evidence>